<dbReference type="PANTHER" id="PTHR37928">
    <property type="entry name" value="CFEM DOMAIN PROTEIN (AFU_ORTHOLOGUE AFUA_6G14090)"/>
    <property type="match status" value="1"/>
</dbReference>
<evidence type="ECO:0000259" key="18">
    <source>
        <dbReference type="PROSITE" id="PS52012"/>
    </source>
</evidence>
<evidence type="ECO:0000256" key="9">
    <source>
        <dbReference type="ARBA" id="ARBA00022729"/>
    </source>
</evidence>
<dbReference type="AlphaFoldDB" id="A0A1S9DXT5"/>
<evidence type="ECO:0000256" key="10">
    <source>
        <dbReference type="ARBA" id="ARBA00023004"/>
    </source>
</evidence>
<comment type="caution">
    <text evidence="19">The sequence shown here is derived from an EMBL/GenBank/DDBJ whole genome shotgun (WGS) entry which is preliminary data.</text>
</comment>
<dbReference type="Pfam" id="PF05730">
    <property type="entry name" value="CFEM"/>
    <property type="match status" value="1"/>
</dbReference>
<feature type="binding site" description="axial binding residue" evidence="15">
    <location>
        <position position="45"/>
    </location>
    <ligand>
        <name>heme</name>
        <dbReference type="ChEBI" id="CHEBI:30413"/>
    </ligand>
    <ligandPart>
        <name>Fe</name>
        <dbReference type="ChEBI" id="CHEBI:18248"/>
    </ligandPart>
</feature>
<evidence type="ECO:0000313" key="20">
    <source>
        <dbReference type="Proteomes" id="UP000190312"/>
    </source>
</evidence>
<sequence length="209" mass="20119">MQLIHHMIILFASLAAAQTLPNIPPCAASCLVNALQGDGCPSLTDFACHCQKPELVPKVSPCVAQACPLAEQSSVSNIVVSACSSAGHPISVPNPGASTTPQSTTTTTATATGTGTRASPTGSMTIPTVSSHASSSPKPSSSALSSSHVSSSPGASTHTGGAGGGAGGASSSGRASSSATPPLKTNGAAQVTGGLAGVAIAAVAAYYHL</sequence>
<keyword evidence="8 15" id="KW-0479">Metal-binding</keyword>
<evidence type="ECO:0000256" key="15">
    <source>
        <dbReference type="PROSITE-ProRule" id="PRU01356"/>
    </source>
</evidence>
<feature type="region of interest" description="Disordered" evidence="16">
    <location>
        <begin position="92"/>
        <end position="184"/>
    </location>
</feature>
<dbReference type="GO" id="GO:0005886">
    <property type="term" value="C:plasma membrane"/>
    <property type="evidence" value="ECO:0007669"/>
    <property type="project" value="UniProtKB-SubCell"/>
</dbReference>
<dbReference type="Proteomes" id="UP000190312">
    <property type="component" value="Unassembled WGS sequence"/>
</dbReference>
<keyword evidence="12 15" id="KW-1015">Disulfide bond</keyword>
<comment type="similarity">
    <text evidence="3">Belongs to the RBT5 family.</text>
</comment>
<feature type="chain" id="PRO_5010532130" evidence="17">
    <location>
        <begin position="20"/>
        <end position="209"/>
    </location>
</feature>
<feature type="disulfide bond" evidence="15">
    <location>
        <begin position="50"/>
        <end position="83"/>
    </location>
</feature>
<evidence type="ECO:0000256" key="2">
    <source>
        <dbReference type="ARBA" id="ARBA00004613"/>
    </source>
</evidence>
<protein>
    <submittedName>
        <fullName evidence="19">Extracellular membrane protein, CFEM domain</fullName>
    </submittedName>
</protein>
<evidence type="ECO:0000256" key="1">
    <source>
        <dbReference type="ARBA" id="ARBA00004609"/>
    </source>
</evidence>
<dbReference type="GO" id="GO:0046872">
    <property type="term" value="F:metal ion binding"/>
    <property type="evidence" value="ECO:0007669"/>
    <property type="project" value="UniProtKB-UniRule"/>
</dbReference>
<accession>A0A1S9DXT5</accession>
<keyword evidence="14" id="KW-0449">Lipoprotein</keyword>
<feature type="domain" description="CFEM" evidence="18">
    <location>
        <begin position="1"/>
        <end position="112"/>
    </location>
</feature>
<dbReference type="PANTHER" id="PTHR37928:SF2">
    <property type="entry name" value="GPI ANCHORED CFEM DOMAIN PROTEIN (AFU_ORTHOLOGUE AFUA_6G10580)"/>
    <property type="match status" value="1"/>
</dbReference>
<feature type="signal peptide" evidence="17">
    <location>
        <begin position="1"/>
        <end position="19"/>
    </location>
</feature>
<evidence type="ECO:0000256" key="6">
    <source>
        <dbReference type="ARBA" id="ARBA00022617"/>
    </source>
</evidence>
<dbReference type="PROSITE" id="PS52012">
    <property type="entry name" value="CFEM"/>
    <property type="match status" value="1"/>
</dbReference>
<reference evidence="19 20" key="1">
    <citation type="submission" date="2016-10" db="EMBL/GenBank/DDBJ databases">
        <title>Genome sequencing of Aspergillus oryzae BCC7051.</title>
        <authorList>
            <person name="Thammarongtham C."/>
            <person name="Vorapreeda T."/>
            <person name="Nookaew I."/>
            <person name="Srisuk T."/>
            <person name="Land M."/>
            <person name="Jeennor S."/>
            <person name="Laoteng K."/>
        </authorList>
    </citation>
    <scope>NUCLEOTIDE SEQUENCE [LARGE SCALE GENOMIC DNA]</scope>
    <source>
        <strain evidence="19 20">BCC7051</strain>
    </source>
</reference>
<dbReference type="SMART" id="SM00747">
    <property type="entry name" value="CFEM"/>
    <property type="match status" value="1"/>
</dbReference>
<proteinExistence type="inferred from homology"/>
<keyword evidence="11" id="KW-0472">Membrane</keyword>
<evidence type="ECO:0000256" key="11">
    <source>
        <dbReference type="ARBA" id="ARBA00023136"/>
    </source>
</evidence>
<feature type="compositionally biased region" description="Low complexity" evidence="16">
    <location>
        <begin position="95"/>
        <end position="123"/>
    </location>
</feature>
<keyword evidence="10 15" id="KW-0408">Iron</keyword>
<keyword evidence="13" id="KW-0325">Glycoprotein</keyword>
<organism evidence="19 20">
    <name type="scientific">Aspergillus oryzae</name>
    <name type="common">Yellow koji mold</name>
    <dbReference type="NCBI Taxonomy" id="5062"/>
    <lineage>
        <taxon>Eukaryota</taxon>
        <taxon>Fungi</taxon>
        <taxon>Dikarya</taxon>
        <taxon>Ascomycota</taxon>
        <taxon>Pezizomycotina</taxon>
        <taxon>Eurotiomycetes</taxon>
        <taxon>Eurotiomycetidae</taxon>
        <taxon>Eurotiales</taxon>
        <taxon>Aspergillaceae</taxon>
        <taxon>Aspergillus</taxon>
        <taxon>Aspergillus subgen. Circumdati</taxon>
    </lineage>
</organism>
<evidence type="ECO:0000256" key="3">
    <source>
        <dbReference type="ARBA" id="ARBA00010031"/>
    </source>
</evidence>
<dbReference type="VEuPathDB" id="FungiDB:AO090023000216"/>
<evidence type="ECO:0000256" key="4">
    <source>
        <dbReference type="ARBA" id="ARBA00022475"/>
    </source>
</evidence>
<keyword evidence="4" id="KW-1003">Cell membrane</keyword>
<feature type="compositionally biased region" description="Low complexity" evidence="16">
    <location>
        <begin position="130"/>
        <end position="159"/>
    </location>
</feature>
<dbReference type="OrthoDB" id="3767534at2759"/>
<comment type="subcellular location">
    <subcellularLocation>
        <location evidence="1">Cell membrane</location>
        <topology evidence="1">Lipid-anchor</topology>
        <topology evidence="1">GPI-anchor</topology>
    </subcellularLocation>
    <subcellularLocation>
        <location evidence="2">Secreted</location>
    </subcellularLocation>
</comment>
<evidence type="ECO:0000313" key="19">
    <source>
        <dbReference type="EMBL" id="OOO13850.1"/>
    </source>
</evidence>
<evidence type="ECO:0000256" key="5">
    <source>
        <dbReference type="ARBA" id="ARBA00022525"/>
    </source>
</evidence>
<evidence type="ECO:0000256" key="12">
    <source>
        <dbReference type="ARBA" id="ARBA00023157"/>
    </source>
</evidence>
<keyword evidence="5" id="KW-0964">Secreted</keyword>
<evidence type="ECO:0000256" key="17">
    <source>
        <dbReference type="SAM" id="SignalP"/>
    </source>
</evidence>
<keyword evidence="7" id="KW-0336">GPI-anchor</keyword>
<feature type="compositionally biased region" description="Low complexity" evidence="16">
    <location>
        <begin position="171"/>
        <end position="182"/>
    </location>
</feature>
<evidence type="ECO:0000256" key="8">
    <source>
        <dbReference type="ARBA" id="ARBA00022723"/>
    </source>
</evidence>
<dbReference type="GO" id="GO:0005576">
    <property type="term" value="C:extracellular region"/>
    <property type="evidence" value="ECO:0007669"/>
    <property type="project" value="UniProtKB-SubCell"/>
</dbReference>
<dbReference type="InterPro" id="IPR008427">
    <property type="entry name" value="Extracellular_membr_CFEM_dom"/>
</dbReference>
<comment type="caution">
    <text evidence="15">Lacks conserved residue(s) required for the propagation of feature annotation.</text>
</comment>
<dbReference type="InterPro" id="IPR051735">
    <property type="entry name" value="CFEM_domain"/>
</dbReference>
<keyword evidence="6 15" id="KW-0349">Heme</keyword>
<evidence type="ECO:0000256" key="16">
    <source>
        <dbReference type="SAM" id="MobiDB-lite"/>
    </source>
</evidence>
<evidence type="ECO:0000256" key="7">
    <source>
        <dbReference type="ARBA" id="ARBA00022622"/>
    </source>
</evidence>
<dbReference type="EMBL" id="MKZY01000001">
    <property type="protein sequence ID" value="OOO13850.1"/>
    <property type="molecule type" value="Genomic_DNA"/>
</dbReference>
<name>A0A1S9DXT5_ASPOZ</name>
<evidence type="ECO:0000256" key="14">
    <source>
        <dbReference type="ARBA" id="ARBA00023288"/>
    </source>
</evidence>
<evidence type="ECO:0000256" key="13">
    <source>
        <dbReference type="ARBA" id="ARBA00023180"/>
    </source>
</evidence>
<feature type="compositionally biased region" description="Gly residues" evidence="16">
    <location>
        <begin position="160"/>
        <end position="170"/>
    </location>
</feature>
<gene>
    <name evidence="19" type="ORF">OAory_01024450</name>
</gene>
<dbReference type="GO" id="GO:0098552">
    <property type="term" value="C:side of membrane"/>
    <property type="evidence" value="ECO:0007669"/>
    <property type="project" value="UniProtKB-KW"/>
</dbReference>
<keyword evidence="9 17" id="KW-0732">Signal</keyword>